<reference evidence="2 3" key="1">
    <citation type="journal article" date="2011" name="Science">
        <title>The ecoresponsive genome of Daphnia pulex.</title>
        <authorList>
            <person name="Colbourne J.K."/>
            <person name="Pfrender M.E."/>
            <person name="Gilbert D."/>
            <person name="Thomas W.K."/>
            <person name="Tucker A."/>
            <person name="Oakley T.H."/>
            <person name="Tokishita S."/>
            <person name="Aerts A."/>
            <person name="Arnold G.J."/>
            <person name="Basu M.K."/>
            <person name="Bauer D.J."/>
            <person name="Caceres C.E."/>
            <person name="Carmel L."/>
            <person name="Casola C."/>
            <person name="Choi J.H."/>
            <person name="Detter J.C."/>
            <person name="Dong Q."/>
            <person name="Dusheyko S."/>
            <person name="Eads B.D."/>
            <person name="Frohlich T."/>
            <person name="Geiler-Samerotte K.A."/>
            <person name="Gerlach D."/>
            <person name="Hatcher P."/>
            <person name="Jogdeo S."/>
            <person name="Krijgsveld J."/>
            <person name="Kriventseva E.V."/>
            <person name="Kultz D."/>
            <person name="Laforsch C."/>
            <person name="Lindquist E."/>
            <person name="Lopez J."/>
            <person name="Manak J.R."/>
            <person name="Muller J."/>
            <person name="Pangilinan J."/>
            <person name="Patwardhan R.P."/>
            <person name="Pitluck S."/>
            <person name="Pritham E.J."/>
            <person name="Rechtsteiner A."/>
            <person name="Rho M."/>
            <person name="Rogozin I.B."/>
            <person name="Sakarya O."/>
            <person name="Salamov A."/>
            <person name="Schaack S."/>
            <person name="Shapiro H."/>
            <person name="Shiga Y."/>
            <person name="Skalitzky C."/>
            <person name="Smith Z."/>
            <person name="Souvorov A."/>
            <person name="Sung W."/>
            <person name="Tang Z."/>
            <person name="Tsuchiya D."/>
            <person name="Tu H."/>
            <person name="Vos H."/>
            <person name="Wang M."/>
            <person name="Wolf Y.I."/>
            <person name="Yamagata H."/>
            <person name="Yamada T."/>
            <person name="Ye Y."/>
            <person name="Shaw J.R."/>
            <person name="Andrews J."/>
            <person name="Crease T.J."/>
            <person name="Tang H."/>
            <person name="Lucas S.M."/>
            <person name="Robertson H.M."/>
            <person name="Bork P."/>
            <person name="Koonin E.V."/>
            <person name="Zdobnov E.M."/>
            <person name="Grigoriev I.V."/>
            <person name="Lynch M."/>
            <person name="Boore J.L."/>
        </authorList>
    </citation>
    <scope>NUCLEOTIDE SEQUENCE [LARGE SCALE GENOMIC DNA]</scope>
</reference>
<dbReference type="Proteomes" id="UP000000305">
    <property type="component" value="Unassembled WGS sequence"/>
</dbReference>
<dbReference type="KEGG" id="dpx:DAPPUDRAFT_105210"/>
<feature type="region of interest" description="Disordered" evidence="1">
    <location>
        <begin position="490"/>
        <end position="515"/>
    </location>
</feature>
<dbReference type="InParanoid" id="E9GPS4"/>
<sequence>MKRFFSIKEKLSGKVERHKWPFSHQEMRLLRWPLAASGFLLPFVAGFRDPCLHNFSCPSDPEEVGSMQKKRLLKQQRQLWQLRCQLCLNYAQDVDNRKHLLTQNMLHTMHESKSHITTYEKHCVQAKLEKAEHWDWNNHPEFMHTALDAFEKMVDTEDYPLYVSDHDDKIRFPHGSSNDWHMFALKSTFVDVLVDPGEIIKGINAPQLLIGQDGFEQMMETKDFPLYIIAHDDTTRFPKGSTNDWHMTALKSTFADIQVDPGQKIKGINTPQLLIGQLSPWCGLTINYQRNNPSKLGSGTILPNLAVATTDTVQSAISAIRNQAVTLLERQDIKGCWALLDELFPRNFFHRLKITAPYSGGKGKPRYNAKRLQHRPYTPKSVVFNSDHLTTETKEKICELEEEQRFQDYLAKEAAAKAASAREQTKVFYQLSNLERKQAEIDREKLELAHKYNDSLVTHAATSSVAVNTVLVTPPATPAKGRTDHFRRLFRQKETEKEKKDSEQQQKEKDEEEILLKEDTSMDIEIVV</sequence>
<evidence type="ECO:0000256" key="1">
    <source>
        <dbReference type="SAM" id="MobiDB-lite"/>
    </source>
</evidence>
<gene>
    <name evidence="2" type="ORF">DAPPUDRAFT_105210</name>
</gene>
<accession>E9GPS4</accession>
<keyword evidence="3" id="KW-1185">Reference proteome</keyword>
<protein>
    <submittedName>
        <fullName evidence="2">Uncharacterized protein</fullName>
    </submittedName>
</protein>
<dbReference type="EMBL" id="GL732557">
    <property type="protein sequence ID" value="EFX78537.1"/>
    <property type="molecule type" value="Genomic_DNA"/>
</dbReference>
<evidence type="ECO:0000313" key="2">
    <source>
        <dbReference type="EMBL" id="EFX78537.1"/>
    </source>
</evidence>
<organism evidence="2 3">
    <name type="scientific">Daphnia pulex</name>
    <name type="common">Water flea</name>
    <dbReference type="NCBI Taxonomy" id="6669"/>
    <lineage>
        <taxon>Eukaryota</taxon>
        <taxon>Metazoa</taxon>
        <taxon>Ecdysozoa</taxon>
        <taxon>Arthropoda</taxon>
        <taxon>Crustacea</taxon>
        <taxon>Branchiopoda</taxon>
        <taxon>Diplostraca</taxon>
        <taxon>Cladocera</taxon>
        <taxon>Anomopoda</taxon>
        <taxon>Daphniidae</taxon>
        <taxon>Daphnia</taxon>
    </lineage>
</organism>
<dbReference type="HOGENOM" id="CLU_516074_0_0_1"/>
<proteinExistence type="predicted"/>
<name>E9GPS4_DAPPU</name>
<dbReference type="AlphaFoldDB" id="E9GPS4"/>
<evidence type="ECO:0000313" key="3">
    <source>
        <dbReference type="Proteomes" id="UP000000305"/>
    </source>
</evidence>